<name>A0A9W9IJS7_9EURO</name>
<dbReference type="Proteomes" id="UP001146351">
    <property type="component" value="Unassembled WGS sequence"/>
</dbReference>
<accession>A0A9W9IJS7</accession>
<evidence type="ECO:0000313" key="1">
    <source>
        <dbReference type="EMBL" id="KAJ5179463.1"/>
    </source>
</evidence>
<keyword evidence="2" id="KW-1185">Reference proteome</keyword>
<gene>
    <name evidence="1" type="ORF">N7492_002673</name>
</gene>
<reference evidence="1" key="1">
    <citation type="submission" date="2022-11" db="EMBL/GenBank/DDBJ databases">
        <authorList>
            <person name="Petersen C."/>
        </authorList>
    </citation>
    <scope>NUCLEOTIDE SEQUENCE</scope>
    <source>
        <strain evidence="1">IBT 21917</strain>
    </source>
</reference>
<evidence type="ECO:0000313" key="2">
    <source>
        <dbReference type="Proteomes" id="UP001146351"/>
    </source>
</evidence>
<proteinExistence type="predicted"/>
<dbReference type="EMBL" id="JAPQKO010000002">
    <property type="protein sequence ID" value="KAJ5179463.1"/>
    <property type="molecule type" value="Genomic_DNA"/>
</dbReference>
<comment type="caution">
    <text evidence="1">The sequence shown here is derived from an EMBL/GenBank/DDBJ whole genome shotgun (WGS) entry which is preliminary data.</text>
</comment>
<sequence>MSVAASVSPDSCPPVIHFQLDIFFHDKPPSFLPRHFVQQKPLRFSNGYSVLDLQPLSPTQSVVADSSFTGNAWRILRLAAFIHDGFTLQKLFGLYQSLRAQKTVNYAHGLTDRASVFLGWIAGHADGLPMQ</sequence>
<protein>
    <submittedName>
        <fullName evidence="1">Uncharacterized protein</fullName>
    </submittedName>
</protein>
<reference evidence="1" key="2">
    <citation type="journal article" date="2023" name="IMA Fungus">
        <title>Comparative genomic study of the Penicillium genus elucidates a diverse pangenome and 15 lateral gene transfer events.</title>
        <authorList>
            <person name="Petersen C."/>
            <person name="Sorensen T."/>
            <person name="Nielsen M.R."/>
            <person name="Sondergaard T.E."/>
            <person name="Sorensen J.L."/>
            <person name="Fitzpatrick D.A."/>
            <person name="Frisvad J.C."/>
            <person name="Nielsen K.L."/>
        </authorList>
    </citation>
    <scope>NUCLEOTIDE SEQUENCE</scope>
    <source>
        <strain evidence="1">IBT 21917</strain>
    </source>
</reference>
<organism evidence="1 2">
    <name type="scientific">Penicillium capsulatum</name>
    <dbReference type="NCBI Taxonomy" id="69766"/>
    <lineage>
        <taxon>Eukaryota</taxon>
        <taxon>Fungi</taxon>
        <taxon>Dikarya</taxon>
        <taxon>Ascomycota</taxon>
        <taxon>Pezizomycotina</taxon>
        <taxon>Eurotiomycetes</taxon>
        <taxon>Eurotiomycetidae</taxon>
        <taxon>Eurotiales</taxon>
        <taxon>Aspergillaceae</taxon>
        <taxon>Penicillium</taxon>
    </lineage>
</organism>
<dbReference type="AlphaFoldDB" id="A0A9W9IJS7"/>